<feature type="transmembrane region" description="Helical" evidence="7">
    <location>
        <begin position="747"/>
        <end position="767"/>
    </location>
</feature>
<dbReference type="PANTHER" id="PTHR12191:SF37">
    <property type="entry name" value="ZINC TRANSPORTER FOI"/>
    <property type="match status" value="1"/>
</dbReference>
<keyword evidence="10" id="KW-1185">Reference proteome</keyword>
<evidence type="ECO:0000256" key="2">
    <source>
        <dbReference type="ARBA" id="ARBA00006939"/>
    </source>
</evidence>
<evidence type="ECO:0000256" key="5">
    <source>
        <dbReference type="ARBA" id="ARBA00023136"/>
    </source>
</evidence>
<dbReference type="GO" id="GO:0005385">
    <property type="term" value="F:zinc ion transmembrane transporter activity"/>
    <property type="evidence" value="ECO:0007669"/>
    <property type="project" value="TreeGrafter"/>
</dbReference>
<feature type="region of interest" description="Disordered" evidence="6">
    <location>
        <begin position="558"/>
        <end position="588"/>
    </location>
</feature>
<keyword evidence="8" id="KW-0732">Signal</keyword>
<dbReference type="PANTHER" id="PTHR12191">
    <property type="entry name" value="SOLUTE CARRIER FAMILY 39"/>
    <property type="match status" value="1"/>
</dbReference>
<evidence type="ECO:0000256" key="4">
    <source>
        <dbReference type="ARBA" id="ARBA00022989"/>
    </source>
</evidence>
<evidence type="ECO:0000313" key="10">
    <source>
        <dbReference type="Proteomes" id="UP001195483"/>
    </source>
</evidence>
<feature type="transmembrane region" description="Helical" evidence="7">
    <location>
        <begin position="707"/>
        <end position="726"/>
    </location>
</feature>
<keyword evidence="3 7" id="KW-0812">Transmembrane</keyword>
<dbReference type="Proteomes" id="UP001195483">
    <property type="component" value="Unassembled WGS sequence"/>
</dbReference>
<dbReference type="AlphaFoldDB" id="A0AAE0VZG5"/>
<reference evidence="9" key="3">
    <citation type="submission" date="2023-05" db="EMBL/GenBank/DDBJ databases">
        <authorList>
            <person name="Smith C.H."/>
        </authorList>
    </citation>
    <scope>NUCLEOTIDE SEQUENCE</scope>
    <source>
        <strain evidence="9">CHS0354</strain>
        <tissue evidence="9">Mantle</tissue>
    </source>
</reference>
<feature type="chain" id="PRO_5041924987" description="Zinc transporter ZIP10" evidence="8">
    <location>
        <begin position="23"/>
        <end position="778"/>
    </location>
</feature>
<comment type="subcellular location">
    <subcellularLocation>
        <location evidence="1">Membrane</location>
        <topology evidence="1">Multi-pass membrane protein</topology>
    </subcellularLocation>
</comment>
<feature type="region of interest" description="Disordered" evidence="6">
    <location>
        <begin position="385"/>
        <end position="404"/>
    </location>
</feature>
<gene>
    <name evidence="9" type="ORF">CHS0354_018997</name>
</gene>
<feature type="signal peptide" evidence="8">
    <location>
        <begin position="1"/>
        <end position="22"/>
    </location>
</feature>
<dbReference type="GO" id="GO:0030003">
    <property type="term" value="P:intracellular monoatomic cation homeostasis"/>
    <property type="evidence" value="ECO:0007669"/>
    <property type="project" value="TreeGrafter"/>
</dbReference>
<evidence type="ECO:0008006" key="11">
    <source>
        <dbReference type="Google" id="ProtNLM"/>
    </source>
</evidence>
<name>A0AAE0VZG5_9BIVA</name>
<dbReference type="InterPro" id="IPR003689">
    <property type="entry name" value="ZIP"/>
</dbReference>
<evidence type="ECO:0000256" key="6">
    <source>
        <dbReference type="SAM" id="MobiDB-lite"/>
    </source>
</evidence>
<dbReference type="GO" id="GO:0071578">
    <property type="term" value="P:zinc ion import across plasma membrane"/>
    <property type="evidence" value="ECO:0007669"/>
    <property type="project" value="TreeGrafter"/>
</dbReference>
<protein>
    <recommendedName>
        <fullName evidence="11">Zinc transporter ZIP10</fullName>
    </recommendedName>
</protein>
<sequence>MCISPVFGVCLICLSFFRHFPCLPSPSTDDGRVIQSDKESITLSDHKETTQAINLKQTVIYGDYHSERKAIFTEKRNWFVQKLFEKYGSGETLSFEGFEHMLDHIRLQNIYFPDHNMTFDKDNSLVTFVSKYENQTSLLDASVYNKYKRDLSVSTHVYANDTEHHNTTFDQSYDNTNHYGNVVPVHNEDSSSGDLYKRSGMFPRHPEKVPLQEPYLQSNSSSINYTENVYHPSEIVHRLKHGRINKTSFKETNQSVIYHAIKVENEHDYNMENIEHINTKDSDMNINGNHAFYIQGDFSQKDIHNKRKEYTGDSDHHRQRNYSRAIENDAASKKCLTPRDIWKAYTFGVEEEITMSEFVDFCPALLYELDKCKVRDYSMATSFDPVGHHTKDDEDSPHEHDDMSRPIGYKMSEIPIKVWGFSCFAVVITSVIGLLGVVIIPIANEVLHNHLLNFLVSLAVGALMGDALLHLLPHALQITDDGHEELEGHDIGGVFKGLWCLGSIYLFFLAETFLTILTDFKKLQKKKKKQRLPGKYAHDGQTPVQDFREFAAVTDKESCTSTQDMSDQKSSKSRHQKHNHESNEEETLVMLDKSEFSRSHSHSHSHHSHEFPNSVAAIAWMVILGDGMHNLSDGLAIGAAFGASISSGFSTSIAVFCHELPHEIGDFAMLLKSGMSIKQAIFYNVVSSILSFIGMVIGITLGNITSASLWIFAVVAGMFLYIALVDMLPEIKNREHDGMVGKQLCDLFIHSAGMVIGAGIMLSIALYEDKIQIAFDSL</sequence>
<evidence type="ECO:0000313" key="9">
    <source>
        <dbReference type="EMBL" id="KAK3596398.1"/>
    </source>
</evidence>
<feature type="transmembrane region" description="Helical" evidence="7">
    <location>
        <begin position="681"/>
        <end position="701"/>
    </location>
</feature>
<evidence type="ECO:0000256" key="1">
    <source>
        <dbReference type="ARBA" id="ARBA00004141"/>
    </source>
</evidence>
<dbReference type="GO" id="GO:0140410">
    <property type="term" value="F:monoatomic cation:bicarbonate symporter activity"/>
    <property type="evidence" value="ECO:0007669"/>
    <property type="project" value="TreeGrafter"/>
</dbReference>
<keyword evidence="4 7" id="KW-1133">Transmembrane helix</keyword>
<feature type="compositionally biased region" description="Basic and acidic residues" evidence="6">
    <location>
        <begin position="386"/>
        <end position="404"/>
    </location>
</feature>
<evidence type="ECO:0000256" key="7">
    <source>
        <dbReference type="SAM" id="Phobius"/>
    </source>
</evidence>
<comment type="similarity">
    <text evidence="2">Belongs to the ZIP transporter (TC 2.A.5) family.</text>
</comment>
<organism evidence="9 10">
    <name type="scientific">Potamilus streckersoni</name>
    <dbReference type="NCBI Taxonomy" id="2493646"/>
    <lineage>
        <taxon>Eukaryota</taxon>
        <taxon>Metazoa</taxon>
        <taxon>Spiralia</taxon>
        <taxon>Lophotrochozoa</taxon>
        <taxon>Mollusca</taxon>
        <taxon>Bivalvia</taxon>
        <taxon>Autobranchia</taxon>
        <taxon>Heteroconchia</taxon>
        <taxon>Palaeoheterodonta</taxon>
        <taxon>Unionida</taxon>
        <taxon>Unionoidea</taxon>
        <taxon>Unionidae</taxon>
        <taxon>Ambleminae</taxon>
        <taxon>Lampsilini</taxon>
        <taxon>Potamilus</taxon>
    </lineage>
</organism>
<proteinExistence type="inferred from homology"/>
<dbReference type="GO" id="GO:0005886">
    <property type="term" value="C:plasma membrane"/>
    <property type="evidence" value="ECO:0007669"/>
    <property type="project" value="TreeGrafter"/>
</dbReference>
<dbReference type="EMBL" id="JAEAOA010001170">
    <property type="protein sequence ID" value="KAK3596398.1"/>
    <property type="molecule type" value="Genomic_DNA"/>
</dbReference>
<feature type="transmembrane region" description="Helical" evidence="7">
    <location>
        <begin position="452"/>
        <end position="476"/>
    </location>
</feature>
<feature type="transmembrane region" description="Helical" evidence="7">
    <location>
        <begin position="418"/>
        <end position="440"/>
    </location>
</feature>
<reference evidence="9" key="2">
    <citation type="journal article" date="2021" name="Genome Biol. Evol.">
        <title>Developing a high-quality reference genome for a parasitic bivalve with doubly uniparental inheritance (Bivalvia: Unionida).</title>
        <authorList>
            <person name="Smith C.H."/>
        </authorList>
    </citation>
    <scope>NUCLEOTIDE SEQUENCE</scope>
    <source>
        <strain evidence="9">CHS0354</strain>
        <tissue evidence="9">Mantle</tissue>
    </source>
</reference>
<feature type="transmembrane region" description="Helical" evidence="7">
    <location>
        <begin position="496"/>
        <end position="520"/>
    </location>
</feature>
<accession>A0AAE0VZG5</accession>
<evidence type="ECO:0000256" key="8">
    <source>
        <dbReference type="SAM" id="SignalP"/>
    </source>
</evidence>
<comment type="caution">
    <text evidence="9">The sequence shown here is derived from an EMBL/GenBank/DDBJ whole genome shotgun (WGS) entry which is preliminary data.</text>
</comment>
<evidence type="ECO:0000256" key="3">
    <source>
        <dbReference type="ARBA" id="ARBA00022692"/>
    </source>
</evidence>
<keyword evidence="5 7" id="KW-0472">Membrane</keyword>
<dbReference type="InterPro" id="IPR050799">
    <property type="entry name" value="ZIP_Transporter"/>
</dbReference>
<dbReference type="Pfam" id="PF02535">
    <property type="entry name" value="Zip"/>
    <property type="match status" value="1"/>
</dbReference>
<reference evidence="9" key="1">
    <citation type="journal article" date="2021" name="Genome Biol. Evol.">
        <title>A High-Quality Reference Genome for a Parasitic Bivalve with Doubly Uniparental Inheritance (Bivalvia: Unionida).</title>
        <authorList>
            <person name="Smith C.H."/>
        </authorList>
    </citation>
    <scope>NUCLEOTIDE SEQUENCE</scope>
    <source>
        <strain evidence="9">CHS0354</strain>
    </source>
</reference>